<dbReference type="AlphaFoldDB" id="A0A2T1LRN8"/>
<dbReference type="OrthoDB" id="423143at2"/>
<dbReference type="Proteomes" id="UP000239001">
    <property type="component" value="Unassembled WGS sequence"/>
</dbReference>
<dbReference type="InterPro" id="IPR021256">
    <property type="entry name" value="DUF2808"/>
</dbReference>
<dbReference type="Pfam" id="PF10989">
    <property type="entry name" value="DUF2808"/>
    <property type="match status" value="1"/>
</dbReference>
<gene>
    <name evidence="1" type="ORF">C7H19_23040</name>
</gene>
<comment type="caution">
    <text evidence="1">The sequence shown here is derived from an EMBL/GenBank/DDBJ whole genome shotgun (WGS) entry which is preliminary data.</text>
</comment>
<name>A0A2T1LRN8_9CHRO</name>
<organism evidence="1 2">
    <name type="scientific">Aphanothece hegewaldii CCALA 016</name>
    <dbReference type="NCBI Taxonomy" id="2107694"/>
    <lineage>
        <taxon>Bacteria</taxon>
        <taxon>Bacillati</taxon>
        <taxon>Cyanobacteriota</taxon>
        <taxon>Cyanophyceae</taxon>
        <taxon>Oscillatoriophycideae</taxon>
        <taxon>Chroococcales</taxon>
        <taxon>Aphanothecaceae</taxon>
        <taxon>Aphanothece</taxon>
    </lineage>
</organism>
<reference evidence="1 2" key="1">
    <citation type="submission" date="2018-03" db="EMBL/GenBank/DDBJ databases">
        <title>The ancient ancestry and fast evolution of plastids.</title>
        <authorList>
            <person name="Moore K.R."/>
            <person name="Magnabosco C."/>
            <person name="Momper L."/>
            <person name="Gold D.A."/>
            <person name="Bosak T."/>
            <person name="Fournier G.P."/>
        </authorList>
    </citation>
    <scope>NUCLEOTIDE SEQUENCE [LARGE SCALE GENOMIC DNA]</scope>
    <source>
        <strain evidence="1 2">CCALA 016</strain>
    </source>
</reference>
<accession>A0A2T1LRN8</accession>
<protein>
    <recommendedName>
        <fullName evidence="3">DUF2808 domain-containing protein</fullName>
    </recommendedName>
</protein>
<evidence type="ECO:0000313" key="1">
    <source>
        <dbReference type="EMBL" id="PSF31262.1"/>
    </source>
</evidence>
<evidence type="ECO:0000313" key="2">
    <source>
        <dbReference type="Proteomes" id="UP000239001"/>
    </source>
</evidence>
<dbReference type="RefSeq" id="WP_106459258.1">
    <property type="nucleotide sequence ID" value="NZ_PXOH01000047.1"/>
</dbReference>
<sequence length="160" mass="17799">MLKTSISVIAIFGVTTTFNFPASASENIRFTALPYIDSSVQFPRTRVPLVRHTIRISVPQNSKAISQLKLRIPYGLSAKNDITVTDESGRELTANTSVSEDTIIINFPQPVESGTELKIDMNRVVISRHSPIWLYRVTAQLVGLQPELNLGVARIRGYFP</sequence>
<evidence type="ECO:0008006" key="3">
    <source>
        <dbReference type="Google" id="ProtNLM"/>
    </source>
</evidence>
<keyword evidence="2" id="KW-1185">Reference proteome</keyword>
<reference evidence="1 2" key="2">
    <citation type="submission" date="2018-03" db="EMBL/GenBank/DDBJ databases">
        <authorList>
            <person name="Keele B.F."/>
        </authorList>
    </citation>
    <scope>NUCLEOTIDE SEQUENCE [LARGE SCALE GENOMIC DNA]</scope>
    <source>
        <strain evidence="1 2">CCALA 016</strain>
    </source>
</reference>
<proteinExistence type="predicted"/>
<dbReference type="EMBL" id="PXOH01000047">
    <property type="protein sequence ID" value="PSF31262.1"/>
    <property type="molecule type" value="Genomic_DNA"/>
</dbReference>